<dbReference type="PRINTS" id="PR00455">
    <property type="entry name" value="HTHTETR"/>
</dbReference>
<dbReference type="PROSITE" id="PS50977">
    <property type="entry name" value="HTH_TETR_2"/>
    <property type="match status" value="1"/>
</dbReference>
<dbReference type="InterPro" id="IPR001647">
    <property type="entry name" value="HTH_TetR"/>
</dbReference>
<accession>A0A2G5FK68</accession>
<evidence type="ECO:0000256" key="3">
    <source>
        <dbReference type="ARBA" id="ARBA00023163"/>
    </source>
</evidence>
<evidence type="ECO:0000259" key="6">
    <source>
        <dbReference type="PROSITE" id="PS50977"/>
    </source>
</evidence>
<keyword evidence="1" id="KW-0805">Transcription regulation</keyword>
<keyword evidence="3" id="KW-0804">Transcription</keyword>
<comment type="caution">
    <text evidence="7">The sequence shown here is derived from an EMBL/GenBank/DDBJ whole genome shotgun (WGS) entry which is preliminary data.</text>
</comment>
<feature type="region of interest" description="Disordered" evidence="5">
    <location>
        <begin position="1"/>
        <end position="23"/>
    </location>
</feature>
<dbReference type="Proteomes" id="UP000229504">
    <property type="component" value="Unassembled WGS sequence"/>
</dbReference>
<proteinExistence type="predicted"/>
<dbReference type="Gene3D" id="1.10.357.10">
    <property type="entry name" value="Tetracycline Repressor, domain 2"/>
    <property type="match status" value="1"/>
</dbReference>
<organism evidence="7 8">
    <name type="scientific">Pseudomonas sediminis</name>
    <dbReference type="NCBI Taxonomy" id="1691904"/>
    <lineage>
        <taxon>Bacteria</taxon>
        <taxon>Pseudomonadati</taxon>
        <taxon>Pseudomonadota</taxon>
        <taxon>Gammaproteobacteria</taxon>
        <taxon>Pseudomonadales</taxon>
        <taxon>Pseudomonadaceae</taxon>
        <taxon>Pseudomonas</taxon>
    </lineage>
</organism>
<dbReference type="InterPro" id="IPR009057">
    <property type="entry name" value="Homeodomain-like_sf"/>
</dbReference>
<evidence type="ECO:0000313" key="7">
    <source>
        <dbReference type="EMBL" id="PIA68388.1"/>
    </source>
</evidence>
<dbReference type="InterPro" id="IPR050109">
    <property type="entry name" value="HTH-type_TetR-like_transc_reg"/>
</dbReference>
<dbReference type="Pfam" id="PF00440">
    <property type="entry name" value="TetR_N"/>
    <property type="match status" value="1"/>
</dbReference>
<sequence length="217" mass="23650">MSRADTPNLEPAPLSRGHKKRERTRRGLIDAAVRLFAHKEVGEIALLDVANEAEVASGTVYNYFRSRDEVVEAVGLAMADEFSEAIAQHSVGVDSGARRIAIGVRMFILRAINDPDWASAVVRVVHFDQAMRSKIANYVLTDLRAGKDQGVLTYEHEAIALDLLVSCTLGAMRSVVEGRSVDEHDVLVAEMVLKALGATAARARKLARHDLPSQPAL</sequence>
<evidence type="ECO:0000256" key="2">
    <source>
        <dbReference type="ARBA" id="ARBA00023125"/>
    </source>
</evidence>
<reference evidence="8" key="1">
    <citation type="submission" date="2017-06" db="EMBL/GenBank/DDBJ databases">
        <authorList>
            <person name="Rastogi G."/>
            <person name="Vaishampayan P."/>
            <person name="Seuylemezian A."/>
        </authorList>
    </citation>
    <scope>NUCLEOTIDE SEQUENCE [LARGE SCALE GENOMIC DNA]</scope>
    <source>
        <strain evidence="8">PI11</strain>
    </source>
</reference>
<protein>
    <submittedName>
        <fullName evidence="7">TetR family transcriptional regulator</fullName>
    </submittedName>
</protein>
<dbReference type="Pfam" id="PF21306">
    <property type="entry name" value="TetR_C_40"/>
    <property type="match status" value="1"/>
</dbReference>
<evidence type="ECO:0000256" key="5">
    <source>
        <dbReference type="SAM" id="MobiDB-lite"/>
    </source>
</evidence>
<feature type="domain" description="HTH tetR-type" evidence="6">
    <location>
        <begin position="22"/>
        <end position="82"/>
    </location>
</feature>
<dbReference type="EMBL" id="NIQU01000005">
    <property type="protein sequence ID" value="PIA68388.1"/>
    <property type="molecule type" value="Genomic_DNA"/>
</dbReference>
<gene>
    <name evidence="7" type="ORF">CDO35_14970</name>
</gene>
<dbReference type="InterPro" id="IPR049513">
    <property type="entry name" value="TetR_C_40"/>
</dbReference>
<dbReference type="SUPFAM" id="SSF46689">
    <property type="entry name" value="Homeodomain-like"/>
    <property type="match status" value="1"/>
</dbReference>
<evidence type="ECO:0000313" key="8">
    <source>
        <dbReference type="Proteomes" id="UP000229504"/>
    </source>
</evidence>
<dbReference type="GO" id="GO:0003700">
    <property type="term" value="F:DNA-binding transcription factor activity"/>
    <property type="evidence" value="ECO:0007669"/>
    <property type="project" value="TreeGrafter"/>
</dbReference>
<keyword evidence="2 4" id="KW-0238">DNA-binding</keyword>
<evidence type="ECO:0000256" key="4">
    <source>
        <dbReference type="PROSITE-ProRule" id="PRU00335"/>
    </source>
</evidence>
<name>A0A2G5FK68_9PSED</name>
<dbReference type="AlphaFoldDB" id="A0A2G5FK68"/>
<dbReference type="GO" id="GO:0000976">
    <property type="term" value="F:transcription cis-regulatory region binding"/>
    <property type="evidence" value="ECO:0007669"/>
    <property type="project" value="TreeGrafter"/>
</dbReference>
<feature type="DNA-binding region" description="H-T-H motif" evidence="4">
    <location>
        <begin position="45"/>
        <end position="64"/>
    </location>
</feature>
<evidence type="ECO:0000256" key="1">
    <source>
        <dbReference type="ARBA" id="ARBA00023015"/>
    </source>
</evidence>
<dbReference type="RefSeq" id="WP_099525500.1">
    <property type="nucleotide sequence ID" value="NZ_NIQU01000005.1"/>
</dbReference>
<dbReference type="PANTHER" id="PTHR30055:SF234">
    <property type="entry name" value="HTH-TYPE TRANSCRIPTIONAL REGULATOR BETI"/>
    <property type="match status" value="1"/>
</dbReference>
<dbReference type="PANTHER" id="PTHR30055">
    <property type="entry name" value="HTH-TYPE TRANSCRIPTIONAL REGULATOR RUTR"/>
    <property type="match status" value="1"/>
</dbReference>